<keyword evidence="6 9" id="KW-1133">Transmembrane helix</keyword>
<evidence type="ECO:0000256" key="4">
    <source>
        <dbReference type="ARBA" id="ARBA00022692"/>
    </source>
</evidence>
<dbReference type="FunFam" id="1.20.120.610:FF:000001">
    <property type="entry name" value="V-type proton ATPase proteolipid subunit"/>
    <property type="match status" value="1"/>
</dbReference>
<evidence type="ECO:0000256" key="2">
    <source>
        <dbReference type="ARBA" id="ARBA00007296"/>
    </source>
</evidence>
<evidence type="ECO:0000256" key="6">
    <source>
        <dbReference type="ARBA" id="ARBA00022989"/>
    </source>
</evidence>
<keyword evidence="5 9" id="KW-0375">Hydrogen ion transport</keyword>
<comment type="subcellular location">
    <subcellularLocation>
        <location evidence="1">Membrane</location>
        <topology evidence="1">Multi-pass membrane protein</topology>
    </subcellularLocation>
    <subcellularLocation>
        <location evidence="9">Vacuole membrane</location>
        <topology evidence="9">Multi-pass membrane protein</topology>
    </subcellularLocation>
</comment>
<dbReference type="SUPFAM" id="SSF81333">
    <property type="entry name" value="F1F0 ATP synthase subunit C"/>
    <property type="match status" value="2"/>
</dbReference>
<dbReference type="InterPro" id="IPR011555">
    <property type="entry name" value="ATPase_proteolipid_su_C_euk"/>
</dbReference>
<dbReference type="PRINTS" id="PR00122">
    <property type="entry name" value="VACATPASE"/>
</dbReference>
<keyword evidence="4 9" id="KW-0812">Transmembrane</keyword>
<dbReference type="Pfam" id="PF00137">
    <property type="entry name" value="ATP-synt_C"/>
    <property type="match status" value="2"/>
</dbReference>
<evidence type="ECO:0000256" key="9">
    <source>
        <dbReference type="RuleBase" id="RU363060"/>
    </source>
</evidence>
<feature type="domain" description="V-ATPase proteolipid subunit C-like" evidence="10">
    <location>
        <begin position="27"/>
        <end position="86"/>
    </location>
</feature>
<feature type="domain" description="V-ATPase proteolipid subunit C-like" evidence="10">
    <location>
        <begin position="105"/>
        <end position="164"/>
    </location>
</feature>
<feature type="transmembrane region" description="Helical" evidence="9">
    <location>
        <begin position="106"/>
        <end position="128"/>
    </location>
</feature>
<sequence length="167" mass="17218">MLFVLDTMVSAAADTTPISASSFFGFMGVTMALVLANLGAGYGTFKAGAGIAAIGIWKPEIIMKSLIPVVMAGILGIYGMIVAVLLSQKVKNPLEYSYKSGFAHMASGLCCGCSCIAAGFAIGIVGDVGVRGNAQQERLFVGLILILIFAEALALYGLIVSLILSQS</sequence>
<dbReference type="OMA" id="TNGMPLY"/>
<organism evidence="11 12">
    <name type="scientific">Paramecium octaurelia</name>
    <dbReference type="NCBI Taxonomy" id="43137"/>
    <lineage>
        <taxon>Eukaryota</taxon>
        <taxon>Sar</taxon>
        <taxon>Alveolata</taxon>
        <taxon>Ciliophora</taxon>
        <taxon>Intramacronucleata</taxon>
        <taxon>Oligohymenophorea</taxon>
        <taxon>Peniculida</taxon>
        <taxon>Parameciidae</taxon>
        <taxon>Paramecium</taxon>
    </lineage>
</organism>
<dbReference type="Gene3D" id="1.20.120.610">
    <property type="entry name" value="lithium bound rotor ring of v- atpase"/>
    <property type="match status" value="1"/>
</dbReference>
<feature type="transmembrane region" description="Helical" evidence="9">
    <location>
        <begin position="66"/>
        <end position="86"/>
    </location>
</feature>
<evidence type="ECO:0000256" key="8">
    <source>
        <dbReference type="ARBA" id="ARBA00023136"/>
    </source>
</evidence>
<dbReference type="EMBL" id="CAJJDP010000030">
    <property type="protein sequence ID" value="CAD8155348.1"/>
    <property type="molecule type" value="Genomic_DNA"/>
</dbReference>
<dbReference type="InterPro" id="IPR035921">
    <property type="entry name" value="F/V-ATP_Csub_sf"/>
</dbReference>
<comment type="caution">
    <text evidence="11">The sequence shown here is derived from an EMBL/GenBank/DDBJ whole genome shotgun (WGS) entry which is preliminary data.</text>
</comment>
<keyword evidence="9" id="KW-0926">Vacuole</keyword>
<evidence type="ECO:0000256" key="7">
    <source>
        <dbReference type="ARBA" id="ARBA00023065"/>
    </source>
</evidence>
<comment type="similarity">
    <text evidence="2 9">Belongs to the V-ATPase proteolipid subunit family.</text>
</comment>
<feature type="transmembrane region" description="Helical" evidence="9">
    <location>
        <begin position="23"/>
        <end position="45"/>
    </location>
</feature>
<dbReference type="PANTHER" id="PTHR10263">
    <property type="entry name" value="V-TYPE PROTON ATPASE PROTEOLIPID SUBUNIT"/>
    <property type="match status" value="1"/>
</dbReference>
<keyword evidence="7 9" id="KW-0406">Ion transport</keyword>
<keyword evidence="3 9" id="KW-0813">Transport</keyword>
<evidence type="ECO:0000256" key="3">
    <source>
        <dbReference type="ARBA" id="ARBA00022448"/>
    </source>
</evidence>
<protein>
    <recommendedName>
        <fullName evidence="9">V-type proton ATPase proteolipid subunit</fullName>
    </recommendedName>
</protein>
<dbReference type="GO" id="GO:0033179">
    <property type="term" value="C:proton-transporting V-type ATPase, V0 domain"/>
    <property type="evidence" value="ECO:0007669"/>
    <property type="project" value="InterPro"/>
</dbReference>
<dbReference type="GO" id="GO:0005774">
    <property type="term" value="C:vacuolar membrane"/>
    <property type="evidence" value="ECO:0007669"/>
    <property type="project" value="UniProtKB-SubCell"/>
</dbReference>
<evidence type="ECO:0000259" key="10">
    <source>
        <dbReference type="Pfam" id="PF00137"/>
    </source>
</evidence>
<dbReference type="CDD" id="cd18176">
    <property type="entry name" value="ATP-synt_Vo_c_ATP6C_rpt2"/>
    <property type="match status" value="1"/>
</dbReference>
<dbReference type="CDD" id="cd18175">
    <property type="entry name" value="ATP-synt_Vo_c_ATP6C_rpt1"/>
    <property type="match status" value="1"/>
</dbReference>
<dbReference type="InterPro" id="IPR000245">
    <property type="entry name" value="ATPase_proteolipid_csu"/>
</dbReference>
<dbReference type="AlphaFoldDB" id="A0A8S1TTG7"/>
<dbReference type="Proteomes" id="UP000683925">
    <property type="component" value="Unassembled WGS sequence"/>
</dbReference>
<proteinExistence type="inferred from homology"/>
<keyword evidence="12" id="KW-1185">Reference proteome</keyword>
<evidence type="ECO:0000256" key="1">
    <source>
        <dbReference type="ARBA" id="ARBA00004141"/>
    </source>
</evidence>
<reference evidence="11" key="1">
    <citation type="submission" date="2021-01" db="EMBL/GenBank/DDBJ databases">
        <authorList>
            <consortium name="Genoscope - CEA"/>
            <person name="William W."/>
        </authorList>
    </citation>
    <scope>NUCLEOTIDE SEQUENCE</scope>
</reference>
<name>A0A8S1TTG7_PAROT</name>
<accession>A0A8S1TTG7</accession>
<evidence type="ECO:0000313" key="11">
    <source>
        <dbReference type="EMBL" id="CAD8155348.1"/>
    </source>
</evidence>
<evidence type="ECO:0000313" key="12">
    <source>
        <dbReference type="Proteomes" id="UP000683925"/>
    </source>
</evidence>
<evidence type="ECO:0000256" key="5">
    <source>
        <dbReference type="ARBA" id="ARBA00022781"/>
    </source>
</evidence>
<gene>
    <name evidence="11" type="ORF">POCTA_138.1.T0300257</name>
</gene>
<dbReference type="InterPro" id="IPR002379">
    <property type="entry name" value="ATPase_proteolipid_c-like_dom"/>
</dbReference>
<keyword evidence="8 9" id="KW-0472">Membrane</keyword>
<dbReference type="NCBIfam" id="TIGR01100">
    <property type="entry name" value="V_ATP_synt_C"/>
    <property type="match status" value="1"/>
</dbReference>
<dbReference type="GO" id="GO:0046961">
    <property type="term" value="F:proton-transporting ATPase activity, rotational mechanism"/>
    <property type="evidence" value="ECO:0007669"/>
    <property type="project" value="InterPro"/>
</dbReference>
<dbReference type="OrthoDB" id="305104at2759"/>
<feature type="transmembrane region" description="Helical" evidence="9">
    <location>
        <begin position="140"/>
        <end position="164"/>
    </location>
</feature>